<keyword evidence="6 7" id="KW-0472">Membrane</keyword>
<evidence type="ECO:0000256" key="1">
    <source>
        <dbReference type="ARBA" id="ARBA00004651"/>
    </source>
</evidence>
<feature type="transmembrane region" description="Helical" evidence="7">
    <location>
        <begin position="298"/>
        <end position="324"/>
    </location>
</feature>
<dbReference type="RefSeq" id="WP_163674006.1">
    <property type="nucleotide sequence ID" value="NZ_JAAIYP010000005.1"/>
</dbReference>
<evidence type="ECO:0000256" key="2">
    <source>
        <dbReference type="ARBA" id="ARBA00005236"/>
    </source>
</evidence>
<evidence type="ECO:0000256" key="7">
    <source>
        <dbReference type="SAM" id="Phobius"/>
    </source>
</evidence>
<evidence type="ECO:0000313" key="9">
    <source>
        <dbReference type="EMBL" id="NFV78759.1"/>
    </source>
</evidence>
<dbReference type="Proteomes" id="UP000480684">
    <property type="component" value="Unassembled WGS sequence"/>
</dbReference>
<dbReference type="Pfam" id="PF02687">
    <property type="entry name" value="FtsX"/>
    <property type="match status" value="1"/>
</dbReference>
<evidence type="ECO:0000256" key="4">
    <source>
        <dbReference type="ARBA" id="ARBA00022692"/>
    </source>
</evidence>
<accession>A0A7C9QRZ9</accession>
<feature type="domain" description="ABC3 transporter permease C-terminal" evidence="8">
    <location>
        <begin position="266"/>
        <end position="372"/>
    </location>
</feature>
<organism evidence="9 10">
    <name type="scientific">Magnetospirillum aberrantis SpK</name>
    <dbReference type="NCBI Taxonomy" id="908842"/>
    <lineage>
        <taxon>Bacteria</taxon>
        <taxon>Pseudomonadati</taxon>
        <taxon>Pseudomonadota</taxon>
        <taxon>Alphaproteobacteria</taxon>
        <taxon>Rhodospirillales</taxon>
        <taxon>Rhodospirillaceae</taxon>
        <taxon>Magnetospirillum</taxon>
    </lineage>
</organism>
<evidence type="ECO:0000256" key="6">
    <source>
        <dbReference type="ARBA" id="ARBA00023136"/>
    </source>
</evidence>
<dbReference type="InterPro" id="IPR051447">
    <property type="entry name" value="Lipoprotein-release_system"/>
</dbReference>
<feature type="transmembrane region" description="Helical" evidence="7">
    <location>
        <begin position="237"/>
        <end position="258"/>
    </location>
</feature>
<feature type="transmembrane region" description="Helical" evidence="7">
    <location>
        <begin position="345"/>
        <end position="365"/>
    </location>
</feature>
<dbReference type="InterPro" id="IPR003838">
    <property type="entry name" value="ABC3_permease_C"/>
</dbReference>
<keyword evidence="5 7" id="KW-1133">Transmembrane helix</keyword>
<reference evidence="9 10" key="1">
    <citation type="submission" date="2020-02" db="EMBL/GenBank/DDBJ databases">
        <authorList>
            <person name="Dziuba M."/>
            <person name="Kuznetsov B."/>
            <person name="Mardanov A."/>
            <person name="Ravin N."/>
            <person name="Grouzdev D."/>
        </authorList>
    </citation>
    <scope>NUCLEOTIDE SEQUENCE [LARGE SCALE GENOMIC DNA]</scope>
    <source>
        <strain evidence="9 10">SpK</strain>
    </source>
</reference>
<dbReference type="PANTHER" id="PTHR30489:SF0">
    <property type="entry name" value="LIPOPROTEIN-RELEASING SYSTEM TRANSMEMBRANE PROTEIN LOLE"/>
    <property type="match status" value="1"/>
</dbReference>
<name>A0A7C9QRZ9_9PROT</name>
<dbReference type="AlphaFoldDB" id="A0A7C9QRZ9"/>
<feature type="transmembrane region" description="Helical" evidence="7">
    <location>
        <begin position="27"/>
        <end position="46"/>
    </location>
</feature>
<evidence type="ECO:0000259" key="8">
    <source>
        <dbReference type="Pfam" id="PF02687"/>
    </source>
</evidence>
<comment type="caution">
    <text evidence="9">The sequence shown here is derived from an EMBL/GenBank/DDBJ whole genome shotgun (WGS) entry which is preliminary data.</text>
</comment>
<sequence>MNHFFARHLYLVDFTVASLGRRRGRNLGLFAVYVLLVFVLASVSLMTHGLRREAQAILESSPEIVVQRMIAGRNDPVPTGAVAAITGIRGVRAVQGRLWGYYYDAGMRANYTLMVPPDRPVESGAVVIGGGIARLRQLDTGDIVHFMAPDGRIVRFTVSGTLDSASELVSADLVLMNEGDFRAFFGFPADRFTDVVASVRNPREVGTVASKIALALPEARVVTRADMLRTYEALFDWRGGMVAVVLSGAVLAFVILAWDKAAGLSADERREIGVLKAIGWETSDVIAVKFWEGALVSLLAFLAGYVLAYGHVFYFSGALFEPALKGWAILYPRFRLVPEINGQQVATIFFFTVVPYTLATIFPIWRAATIDPDTVMR</sequence>
<protein>
    <submittedName>
        <fullName evidence="9">FtsX-like permease family protein</fullName>
    </submittedName>
</protein>
<evidence type="ECO:0000256" key="3">
    <source>
        <dbReference type="ARBA" id="ARBA00022475"/>
    </source>
</evidence>
<keyword evidence="3" id="KW-1003">Cell membrane</keyword>
<dbReference type="PANTHER" id="PTHR30489">
    <property type="entry name" value="LIPOPROTEIN-RELEASING SYSTEM TRANSMEMBRANE PROTEIN LOLE"/>
    <property type="match status" value="1"/>
</dbReference>
<keyword evidence="10" id="KW-1185">Reference proteome</keyword>
<evidence type="ECO:0000313" key="10">
    <source>
        <dbReference type="Proteomes" id="UP000480684"/>
    </source>
</evidence>
<comment type="subcellular location">
    <subcellularLocation>
        <location evidence="1">Cell membrane</location>
        <topology evidence="1">Multi-pass membrane protein</topology>
    </subcellularLocation>
</comment>
<dbReference type="GO" id="GO:0098797">
    <property type="term" value="C:plasma membrane protein complex"/>
    <property type="evidence" value="ECO:0007669"/>
    <property type="project" value="TreeGrafter"/>
</dbReference>
<evidence type="ECO:0000256" key="5">
    <source>
        <dbReference type="ARBA" id="ARBA00022989"/>
    </source>
</evidence>
<proteinExistence type="inferred from homology"/>
<dbReference type="GO" id="GO:0044874">
    <property type="term" value="P:lipoprotein localization to outer membrane"/>
    <property type="evidence" value="ECO:0007669"/>
    <property type="project" value="TreeGrafter"/>
</dbReference>
<gene>
    <name evidence="9" type="ORF">G4223_01330</name>
</gene>
<keyword evidence="4 7" id="KW-0812">Transmembrane</keyword>
<dbReference type="EMBL" id="JAAIYP010000005">
    <property type="protein sequence ID" value="NFV78759.1"/>
    <property type="molecule type" value="Genomic_DNA"/>
</dbReference>
<comment type="similarity">
    <text evidence="2">Belongs to the ABC-4 integral membrane protein family. LolC/E subfamily.</text>
</comment>